<dbReference type="EMBL" id="LAZR01025623">
    <property type="protein sequence ID" value="KKL71342.1"/>
    <property type="molecule type" value="Genomic_DNA"/>
</dbReference>
<organism evidence="1">
    <name type="scientific">marine sediment metagenome</name>
    <dbReference type="NCBI Taxonomy" id="412755"/>
    <lineage>
        <taxon>unclassified sequences</taxon>
        <taxon>metagenomes</taxon>
        <taxon>ecological metagenomes</taxon>
    </lineage>
</organism>
<protein>
    <submittedName>
        <fullName evidence="1">Uncharacterized protein</fullName>
    </submittedName>
</protein>
<comment type="caution">
    <text evidence="1">The sequence shown here is derived from an EMBL/GenBank/DDBJ whole genome shotgun (WGS) entry which is preliminary data.</text>
</comment>
<accession>A0A0F9H833</accession>
<evidence type="ECO:0000313" key="1">
    <source>
        <dbReference type="EMBL" id="KKL71342.1"/>
    </source>
</evidence>
<reference evidence="1" key="1">
    <citation type="journal article" date="2015" name="Nature">
        <title>Complex archaea that bridge the gap between prokaryotes and eukaryotes.</title>
        <authorList>
            <person name="Spang A."/>
            <person name="Saw J.H."/>
            <person name="Jorgensen S.L."/>
            <person name="Zaremba-Niedzwiedzka K."/>
            <person name="Martijn J."/>
            <person name="Lind A.E."/>
            <person name="van Eijk R."/>
            <person name="Schleper C."/>
            <person name="Guy L."/>
            <person name="Ettema T.J."/>
        </authorList>
    </citation>
    <scope>NUCLEOTIDE SEQUENCE</scope>
</reference>
<proteinExistence type="predicted"/>
<gene>
    <name evidence="1" type="ORF">LCGC14_2095890</name>
</gene>
<sequence>MQDFALHIKEMAKWRKQGVLLKPLFKMKCLGCRDSVAVLRESGYILNNFPIRMDKQEDYSSHAYDKEYCCSLCGWQTVFGLAVTKEHYDELIEVGDDRFKRQIT</sequence>
<name>A0A0F9H833_9ZZZZ</name>
<dbReference type="AlphaFoldDB" id="A0A0F9H833"/>